<gene>
    <name evidence="3" type="ORF">H3Z74_05700</name>
</gene>
<dbReference type="KEGG" id="spap:H3Z74_05700"/>
<dbReference type="InterPro" id="IPR002053">
    <property type="entry name" value="Glyco_hydro_25"/>
</dbReference>
<accession>A0A7H0LLY8</accession>
<dbReference type="GO" id="GO:0009253">
    <property type="term" value="P:peptidoglycan catabolic process"/>
    <property type="evidence" value="ECO:0007669"/>
    <property type="project" value="InterPro"/>
</dbReference>
<sequence>MVSLRLLGRRIGRTGAGAIILGLSGIIIWTFAISWRPSDSSYTFQGVDVSEAQGPILWPSVMASGADFGYLRATMGADGRDQRFAQNWTDTYASGIRRGAIHVWSFCRLAADQANNFNTTVPRASDALPAALYMDFSEDCPARPERDVVISEVKRFITMVESHTGTPILLKLSQQVEVTYRLSSAIPRPVWAMQNFFPPNYADRPWRMWQASDMRRIDGVEGPIHWNVVAP</sequence>
<keyword evidence="4" id="KW-1185">Reference proteome</keyword>
<dbReference type="RefSeq" id="WP_187762982.1">
    <property type="nucleotide sequence ID" value="NZ_CP061038.1"/>
</dbReference>
<dbReference type="Pfam" id="PF01183">
    <property type="entry name" value="Glyco_hydro_25"/>
    <property type="match status" value="1"/>
</dbReference>
<dbReference type="Gene3D" id="3.20.20.80">
    <property type="entry name" value="Glycosidases"/>
    <property type="match status" value="1"/>
</dbReference>
<evidence type="ECO:0000313" key="4">
    <source>
        <dbReference type="Proteomes" id="UP000516148"/>
    </source>
</evidence>
<protein>
    <submittedName>
        <fullName evidence="3">Glycosyl hydrolase</fullName>
    </submittedName>
</protein>
<dbReference type="PANTHER" id="PTHR34135">
    <property type="entry name" value="LYSOZYME"/>
    <property type="match status" value="1"/>
</dbReference>
<feature type="transmembrane region" description="Helical" evidence="2">
    <location>
        <begin position="12"/>
        <end position="35"/>
    </location>
</feature>
<reference evidence="3 4" key="1">
    <citation type="submission" date="2020-09" db="EMBL/GenBank/DDBJ databases">
        <title>Sphingomonas sp., a new species isolated from pork steak.</title>
        <authorList>
            <person name="Heidler von Heilborn D."/>
        </authorList>
    </citation>
    <scope>NUCLEOTIDE SEQUENCE [LARGE SCALE GENOMIC DNA]</scope>
    <source>
        <strain evidence="4">S8-3T</strain>
    </source>
</reference>
<keyword evidence="2" id="KW-0812">Transmembrane</keyword>
<evidence type="ECO:0000256" key="1">
    <source>
        <dbReference type="ARBA" id="ARBA00010646"/>
    </source>
</evidence>
<keyword evidence="2" id="KW-1133">Transmembrane helix</keyword>
<organism evidence="3 4">
    <name type="scientific">Sphingomonas alpina</name>
    <dbReference type="NCBI Taxonomy" id="653931"/>
    <lineage>
        <taxon>Bacteria</taxon>
        <taxon>Pseudomonadati</taxon>
        <taxon>Pseudomonadota</taxon>
        <taxon>Alphaproteobacteria</taxon>
        <taxon>Sphingomonadales</taxon>
        <taxon>Sphingomonadaceae</taxon>
        <taxon>Sphingomonas</taxon>
    </lineage>
</organism>
<dbReference type="GO" id="GO:0016052">
    <property type="term" value="P:carbohydrate catabolic process"/>
    <property type="evidence" value="ECO:0007669"/>
    <property type="project" value="TreeGrafter"/>
</dbReference>
<dbReference type="InterPro" id="IPR017853">
    <property type="entry name" value="GH"/>
</dbReference>
<dbReference type="PROSITE" id="PS51904">
    <property type="entry name" value="GLYCOSYL_HYDROL_F25_2"/>
    <property type="match status" value="1"/>
</dbReference>
<evidence type="ECO:0000313" key="3">
    <source>
        <dbReference type="EMBL" id="QNQ10691.1"/>
    </source>
</evidence>
<proteinExistence type="inferred from homology"/>
<keyword evidence="2" id="KW-0472">Membrane</keyword>
<dbReference type="PANTHER" id="PTHR34135:SF2">
    <property type="entry name" value="LYSOZYME"/>
    <property type="match status" value="1"/>
</dbReference>
<dbReference type="AlphaFoldDB" id="A0A7H0LLY8"/>
<name>A0A7H0LLY8_9SPHN</name>
<evidence type="ECO:0000256" key="2">
    <source>
        <dbReference type="SAM" id="Phobius"/>
    </source>
</evidence>
<dbReference type="SUPFAM" id="SSF51445">
    <property type="entry name" value="(Trans)glycosidases"/>
    <property type="match status" value="1"/>
</dbReference>
<dbReference type="Proteomes" id="UP000516148">
    <property type="component" value="Chromosome"/>
</dbReference>
<dbReference type="EMBL" id="CP061038">
    <property type="protein sequence ID" value="QNQ10691.1"/>
    <property type="molecule type" value="Genomic_DNA"/>
</dbReference>
<dbReference type="GO" id="GO:0016998">
    <property type="term" value="P:cell wall macromolecule catabolic process"/>
    <property type="evidence" value="ECO:0007669"/>
    <property type="project" value="InterPro"/>
</dbReference>
<dbReference type="GO" id="GO:0003796">
    <property type="term" value="F:lysozyme activity"/>
    <property type="evidence" value="ECO:0007669"/>
    <property type="project" value="InterPro"/>
</dbReference>
<comment type="similarity">
    <text evidence="1">Belongs to the glycosyl hydrolase 25 family.</text>
</comment>
<keyword evidence="3" id="KW-0378">Hydrolase</keyword>